<dbReference type="OrthoDB" id="9811121at2"/>
<comment type="similarity">
    <text evidence="1">Belongs to the carbon-nitrogen hydrolase superfamily. NIT1/NIT2 family.</text>
</comment>
<dbReference type="Proteomes" id="UP000007468">
    <property type="component" value="Chromosome"/>
</dbReference>
<organism evidence="3 4">
    <name type="scientific">Filifactor alocis (strain ATCC 35896 / CCUG 47790 / D40 B5)</name>
    <name type="common">Fusobacterium alocis</name>
    <dbReference type="NCBI Taxonomy" id="546269"/>
    <lineage>
        <taxon>Bacteria</taxon>
        <taxon>Bacillati</taxon>
        <taxon>Bacillota</taxon>
        <taxon>Clostridia</taxon>
        <taxon>Peptostreptococcales</taxon>
        <taxon>Filifactoraceae</taxon>
        <taxon>Filifactor</taxon>
    </lineage>
</organism>
<dbReference type="PROSITE" id="PS50263">
    <property type="entry name" value="CN_HYDROLASE"/>
    <property type="match status" value="1"/>
</dbReference>
<reference evidence="4" key="1">
    <citation type="submission" date="2010-12" db="EMBL/GenBank/DDBJ databases">
        <title>The genome sequence of Filifactor alocis strain ATCC 35896.</title>
        <authorList>
            <consortium name="The Broad Institute Genome Sequencing Platform"/>
            <person name="Ward D."/>
            <person name="Earl A."/>
            <person name="Feldgarden M."/>
            <person name="Young S.K."/>
            <person name="Gargeya S."/>
            <person name="Zeng Q."/>
            <person name="Alvarado L."/>
            <person name="Berlin A."/>
            <person name="Bochicchio J."/>
            <person name="Chapman S.B."/>
            <person name="Chen Z."/>
            <person name="Freedman E."/>
            <person name="Gellesch M."/>
            <person name="Goldberg J."/>
            <person name="Griggs A."/>
            <person name="Gujja S."/>
            <person name="Heilman E."/>
            <person name="Heiman D."/>
            <person name="Howarth C."/>
            <person name="Mehta T."/>
            <person name="Neiman D."/>
            <person name="Pearson M."/>
            <person name="Roberts A."/>
            <person name="Saif S."/>
            <person name="Shea T."/>
            <person name="Shenoy N."/>
            <person name="Sisk P."/>
            <person name="Stolte C."/>
            <person name="Sykes S."/>
            <person name="White J."/>
            <person name="Yandava C."/>
            <person name="Izard J."/>
            <person name="Blanton J.M."/>
            <person name="Baranova O.V."/>
            <person name="Tanner A.C."/>
            <person name="Dewhirst F.E."/>
            <person name="Haas B."/>
            <person name="Nusbaum C."/>
            <person name="Birren B."/>
        </authorList>
    </citation>
    <scope>NUCLEOTIDE SEQUENCE [LARGE SCALE GENOMIC DNA]</scope>
    <source>
        <strain evidence="4">ATCC 35896 / D40 B5</strain>
    </source>
</reference>
<dbReference type="PANTHER" id="PTHR23088:SF27">
    <property type="entry name" value="DEAMINATED GLUTATHIONE AMIDASE"/>
    <property type="match status" value="1"/>
</dbReference>
<dbReference type="InterPro" id="IPR036526">
    <property type="entry name" value="C-N_Hydrolase_sf"/>
</dbReference>
<gene>
    <name evidence="3" type="ordered locus">HMPREF0389_00106</name>
</gene>
<name>D6GRA1_FILAD</name>
<accession>D6GRA1</accession>
<dbReference type="STRING" id="546269.HMPREF0389_00106"/>
<keyword evidence="3" id="KW-0378">Hydrolase</keyword>
<dbReference type="Gene3D" id="3.60.110.10">
    <property type="entry name" value="Carbon-nitrogen hydrolase"/>
    <property type="match status" value="1"/>
</dbReference>
<dbReference type="InterPro" id="IPR001110">
    <property type="entry name" value="UPF0012_CS"/>
</dbReference>
<dbReference type="KEGG" id="faa:HMPREF0389_00106"/>
<protein>
    <submittedName>
        <fullName evidence="3">Hydrolase, carbon-nitrogen family</fullName>
    </submittedName>
</protein>
<sequence length="264" mass="30624">MKVFNIQMNIDQHNPNNNYATAERWIRKAHEEGADVVVLPELWNTAFHMSEKLFELADKDGVRTKQFFSSLSKELHINIVGGSVTVLEDEKIYNRCYVYDREGSQIAEYDKVHLFSFSGEENYFAKGDKVGFFELDGRKCGIIICYDIRFPEWVRLYALSDVEVLFCVSEWPIKRIPHWKALTQTRAIENQLFLVGCNFASLTTKGKFAGESAIFDPWGVNIANHLEEDGLVYGEIDFDKLKEIRTTLNVYQDRRTSLYDISFK</sequence>
<dbReference type="RefSeq" id="WP_014262186.1">
    <property type="nucleotide sequence ID" value="NC_016630.1"/>
</dbReference>
<dbReference type="EMBL" id="CP002390">
    <property type="protein sequence ID" value="EFE28192.1"/>
    <property type="molecule type" value="Genomic_DNA"/>
</dbReference>
<evidence type="ECO:0000259" key="2">
    <source>
        <dbReference type="PROSITE" id="PS50263"/>
    </source>
</evidence>
<evidence type="ECO:0000313" key="4">
    <source>
        <dbReference type="Proteomes" id="UP000007468"/>
    </source>
</evidence>
<dbReference type="Pfam" id="PF00795">
    <property type="entry name" value="CN_hydrolase"/>
    <property type="match status" value="1"/>
</dbReference>
<dbReference type="eggNOG" id="COG0388">
    <property type="taxonomic scope" value="Bacteria"/>
</dbReference>
<proteinExistence type="inferred from homology"/>
<evidence type="ECO:0000313" key="3">
    <source>
        <dbReference type="EMBL" id="EFE28192.1"/>
    </source>
</evidence>
<evidence type="ECO:0000256" key="1">
    <source>
        <dbReference type="ARBA" id="ARBA00010613"/>
    </source>
</evidence>
<dbReference type="CDD" id="cd07583">
    <property type="entry name" value="nitrilase_5"/>
    <property type="match status" value="1"/>
</dbReference>
<dbReference type="GO" id="GO:0016787">
    <property type="term" value="F:hydrolase activity"/>
    <property type="evidence" value="ECO:0007669"/>
    <property type="project" value="UniProtKB-KW"/>
</dbReference>
<feature type="domain" description="CN hydrolase" evidence="2">
    <location>
        <begin position="1"/>
        <end position="238"/>
    </location>
</feature>
<keyword evidence="4" id="KW-1185">Reference proteome</keyword>
<dbReference type="SUPFAM" id="SSF56317">
    <property type="entry name" value="Carbon-nitrogen hydrolase"/>
    <property type="match status" value="1"/>
</dbReference>
<dbReference type="PATRIC" id="fig|546269.5.peg.555"/>
<dbReference type="PANTHER" id="PTHR23088">
    <property type="entry name" value="NITRILASE-RELATED"/>
    <property type="match status" value="1"/>
</dbReference>
<dbReference type="AlphaFoldDB" id="D6GRA1"/>
<dbReference type="InterPro" id="IPR003010">
    <property type="entry name" value="C-N_Hydrolase"/>
</dbReference>
<dbReference type="PROSITE" id="PS01227">
    <property type="entry name" value="UPF0012"/>
    <property type="match status" value="1"/>
</dbReference>